<keyword evidence="2" id="KW-1185">Reference proteome</keyword>
<dbReference type="GeneID" id="106556713"/>
<keyword evidence="1" id="KW-1133">Transmembrane helix</keyword>
<protein>
    <submittedName>
        <fullName evidence="3">Uncharacterized protein LOC106556713</fullName>
    </submittedName>
</protein>
<feature type="transmembrane region" description="Helical" evidence="1">
    <location>
        <begin position="7"/>
        <end position="34"/>
    </location>
</feature>
<proteinExistence type="predicted"/>
<dbReference type="AlphaFoldDB" id="A0A6I9Z5N0"/>
<dbReference type="KEGG" id="tsr:106556713"/>
<reference evidence="3" key="1">
    <citation type="submission" date="2025-08" db="UniProtKB">
        <authorList>
            <consortium name="RefSeq"/>
        </authorList>
    </citation>
    <scope>IDENTIFICATION</scope>
</reference>
<organism evidence="2 3">
    <name type="scientific">Thamnophis sirtalis</name>
    <dbReference type="NCBI Taxonomy" id="35019"/>
    <lineage>
        <taxon>Eukaryota</taxon>
        <taxon>Metazoa</taxon>
        <taxon>Chordata</taxon>
        <taxon>Craniata</taxon>
        <taxon>Vertebrata</taxon>
        <taxon>Euteleostomi</taxon>
        <taxon>Lepidosauria</taxon>
        <taxon>Squamata</taxon>
        <taxon>Bifurcata</taxon>
        <taxon>Unidentata</taxon>
        <taxon>Episquamata</taxon>
        <taxon>Toxicofera</taxon>
        <taxon>Serpentes</taxon>
        <taxon>Colubroidea</taxon>
        <taxon>Colubridae</taxon>
        <taxon>Natricinae</taxon>
        <taxon>Thamnophis</taxon>
    </lineage>
</organism>
<evidence type="ECO:0000313" key="3">
    <source>
        <dbReference type="RefSeq" id="XP_013931160.1"/>
    </source>
</evidence>
<dbReference type="RefSeq" id="XP_013931160.1">
    <property type="nucleotide sequence ID" value="XM_014075685.1"/>
</dbReference>
<sequence>MNADICYINILIAVITIIVVILIIIVTTIILTIMDTATGIDTQYFLQALQDPGATISLNRPKRNILAFPLLQDLSTLLLLPGVPIIFLLVNIHHHLLGLPLPHLFLVGQMTTTSGHMRGFLKLPFPAPNVITGVMTLCVKEKKADPQKSKIRSAATILSIVAAGTLSTAFQFQVNTMSSKLLVPTFLTIPCLTKGDIMENT</sequence>
<gene>
    <name evidence="3" type="primary">LOC106556713</name>
</gene>
<name>A0A6I9Z5N0_9SAUR</name>
<evidence type="ECO:0000256" key="1">
    <source>
        <dbReference type="SAM" id="Phobius"/>
    </source>
</evidence>
<keyword evidence="1" id="KW-0472">Membrane</keyword>
<feature type="transmembrane region" description="Helical" evidence="1">
    <location>
        <begin position="151"/>
        <end position="172"/>
    </location>
</feature>
<dbReference type="Proteomes" id="UP000504617">
    <property type="component" value="Unplaced"/>
</dbReference>
<accession>A0A6I9Z5N0</accession>
<keyword evidence="1" id="KW-0812">Transmembrane</keyword>
<evidence type="ECO:0000313" key="2">
    <source>
        <dbReference type="Proteomes" id="UP000504617"/>
    </source>
</evidence>